<feature type="transmembrane region" description="Helical" evidence="1">
    <location>
        <begin position="102"/>
        <end position="119"/>
    </location>
</feature>
<feature type="transmembrane region" description="Helical" evidence="1">
    <location>
        <begin position="20"/>
        <end position="40"/>
    </location>
</feature>
<keyword evidence="1" id="KW-0472">Membrane</keyword>
<dbReference type="Pfam" id="PF02518">
    <property type="entry name" value="HATPase_c"/>
    <property type="match status" value="1"/>
</dbReference>
<evidence type="ECO:0000259" key="2">
    <source>
        <dbReference type="PROSITE" id="PS50109"/>
    </source>
</evidence>
<comment type="caution">
    <text evidence="3">The sequence shown here is derived from an EMBL/GenBank/DDBJ whole genome shotgun (WGS) entry which is preliminary data.</text>
</comment>
<reference evidence="3 4" key="1">
    <citation type="submission" date="2019-07" db="EMBL/GenBank/DDBJ databases">
        <title>Genomic Encyclopedia of Archaeal and Bacterial Type Strains, Phase II (KMG-II): from individual species to whole genera.</title>
        <authorList>
            <person name="Goeker M."/>
        </authorList>
    </citation>
    <scope>NUCLEOTIDE SEQUENCE [LARGE SCALE GENOMIC DNA]</scope>
    <source>
        <strain evidence="3 4">ATCC BAA-1139</strain>
    </source>
</reference>
<keyword evidence="3" id="KW-0418">Kinase</keyword>
<name>A0A562VG99_9BACT</name>
<feature type="transmembrane region" description="Helical" evidence="1">
    <location>
        <begin position="49"/>
        <end position="67"/>
    </location>
</feature>
<keyword evidence="3" id="KW-0808">Transferase</keyword>
<evidence type="ECO:0000313" key="3">
    <source>
        <dbReference type="EMBL" id="TWJ16851.1"/>
    </source>
</evidence>
<dbReference type="InterPro" id="IPR036890">
    <property type="entry name" value="HATPase_C_sf"/>
</dbReference>
<gene>
    <name evidence="3" type="ORF">JN12_03210</name>
</gene>
<feature type="transmembrane region" description="Helical" evidence="1">
    <location>
        <begin position="73"/>
        <end position="95"/>
    </location>
</feature>
<organism evidence="3 4">
    <name type="scientific">Geobacter argillaceus</name>
    <dbReference type="NCBI Taxonomy" id="345631"/>
    <lineage>
        <taxon>Bacteria</taxon>
        <taxon>Pseudomonadati</taxon>
        <taxon>Thermodesulfobacteriota</taxon>
        <taxon>Desulfuromonadia</taxon>
        <taxon>Geobacterales</taxon>
        <taxon>Geobacteraceae</taxon>
        <taxon>Geobacter</taxon>
    </lineage>
</organism>
<sequence length="396" mass="44037">MGFMYLLTRIRNTFTAAGRQGAFLANLLIGGAIAFFVYFIQQTGLIELLLNRILYLLLLAIGTVIRYKQFHSLSLSGLLVDAVIIFLAAGCWTYLKTVPARILYNGLLLLALIPLTFVLSNRYGIFSSGLPIVIGILVAILLDATNDLAKNRFRQRIAEEKQEAEYSIVRHLAHNVKPSLQIVRSPLVALQGLMAERGLMDVELSRRLDGSRETVGEALVNAIASLGQINGIIDNTRKLVTREINREEFGEVELKELLEKEVFPLHSGGKFHLVVEGAAVRLRLHRDSFIEAVNNLLRNADVHGFPAYCPNAEVRFLLRQTRKNVVIDYVNNGRPFPANLSTEEFLSFGRKSVESPGEGLGGAWVGKVIEAHGGKFEIVRDGEPVHFRITLPKRGN</sequence>
<dbReference type="SMART" id="SM00387">
    <property type="entry name" value="HATPase_c"/>
    <property type="match status" value="1"/>
</dbReference>
<dbReference type="CDD" id="cd00075">
    <property type="entry name" value="HATPase"/>
    <property type="match status" value="1"/>
</dbReference>
<dbReference type="InterPro" id="IPR003594">
    <property type="entry name" value="HATPase_dom"/>
</dbReference>
<dbReference type="AlphaFoldDB" id="A0A562VG99"/>
<feature type="transmembrane region" description="Helical" evidence="1">
    <location>
        <begin position="125"/>
        <end position="144"/>
    </location>
</feature>
<proteinExistence type="predicted"/>
<accession>A0A562VG99</accession>
<dbReference type="InterPro" id="IPR005467">
    <property type="entry name" value="His_kinase_dom"/>
</dbReference>
<evidence type="ECO:0000256" key="1">
    <source>
        <dbReference type="SAM" id="Phobius"/>
    </source>
</evidence>
<dbReference type="Gene3D" id="3.30.565.10">
    <property type="entry name" value="Histidine kinase-like ATPase, C-terminal domain"/>
    <property type="match status" value="1"/>
</dbReference>
<dbReference type="PROSITE" id="PS50109">
    <property type="entry name" value="HIS_KIN"/>
    <property type="match status" value="1"/>
</dbReference>
<dbReference type="Proteomes" id="UP000319449">
    <property type="component" value="Unassembled WGS sequence"/>
</dbReference>
<dbReference type="SUPFAM" id="SSF55874">
    <property type="entry name" value="ATPase domain of HSP90 chaperone/DNA topoisomerase II/histidine kinase"/>
    <property type="match status" value="1"/>
</dbReference>
<evidence type="ECO:0000313" key="4">
    <source>
        <dbReference type="Proteomes" id="UP000319449"/>
    </source>
</evidence>
<keyword evidence="1" id="KW-1133">Transmembrane helix</keyword>
<dbReference type="GO" id="GO:0016301">
    <property type="term" value="F:kinase activity"/>
    <property type="evidence" value="ECO:0007669"/>
    <property type="project" value="UniProtKB-KW"/>
</dbReference>
<dbReference type="EMBL" id="VLLN01000024">
    <property type="protein sequence ID" value="TWJ16851.1"/>
    <property type="molecule type" value="Genomic_DNA"/>
</dbReference>
<keyword evidence="4" id="KW-1185">Reference proteome</keyword>
<keyword evidence="1" id="KW-0812">Transmembrane</keyword>
<protein>
    <submittedName>
        <fullName evidence="3">Signal transduction histidine kinase</fullName>
    </submittedName>
</protein>
<feature type="domain" description="Histidine kinase" evidence="2">
    <location>
        <begin position="171"/>
        <end position="395"/>
    </location>
</feature>